<dbReference type="InParanoid" id="A0A067PIE4"/>
<name>A0A067PIE4_9AGAM</name>
<protein>
    <submittedName>
        <fullName evidence="1">Uncharacterized protein</fullName>
    </submittedName>
</protein>
<dbReference type="AlphaFoldDB" id="A0A067PIE4"/>
<evidence type="ECO:0000313" key="2">
    <source>
        <dbReference type="Proteomes" id="UP000027265"/>
    </source>
</evidence>
<dbReference type="Proteomes" id="UP000027265">
    <property type="component" value="Unassembled WGS sequence"/>
</dbReference>
<accession>A0A067PIE4</accession>
<reference evidence="2" key="1">
    <citation type="journal article" date="2014" name="Proc. Natl. Acad. Sci. U.S.A.">
        <title>Extensive sampling of basidiomycete genomes demonstrates inadequacy of the white-rot/brown-rot paradigm for wood decay fungi.</title>
        <authorList>
            <person name="Riley R."/>
            <person name="Salamov A.A."/>
            <person name="Brown D.W."/>
            <person name="Nagy L.G."/>
            <person name="Floudas D."/>
            <person name="Held B.W."/>
            <person name="Levasseur A."/>
            <person name="Lombard V."/>
            <person name="Morin E."/>
            <person name="Otillar R."/>
            <person name="Lindquist E.A."/>
            <person name="Sun H."/>
            <person name="LaButti K.M."/>
            <person name="Schmutz J."/>
            <person name="Jabbour D."/>
            <person name="Luo H."/>
            <person name="Baker S.E."/>
            <person name="Pisabarro A.G."/>
            <person name="Walton J.D."/>
            <person name="Blanchette R.A."/>
            <person name="Henrissat B."/>
            <person name="Martin F."/>
            <person name="Cullen D."/>
            <person name="Hibbett D.S."/>
            <person name="Grigoriev I.V."/>
        </authorList>
    </citation>
    <scope>NUCLEOTIDE SEQUENCE [LARGE SCALE GENOMIC DNA]</scope>
    <source>
        <strain evidence="2">MUCL 33604</strain>
    </source>
</reference>
<keyword evidence="2" id="KW-1185">Reference proteome</keyword>
<sequence length="314" mass="34592">MNESFLLYPKARSPLTTPISSASSTNTLVENNPFSDVYEFQNKSFDSAYPLDTCTSFTSVTFGSRSFFVADDLEFTSSFFELEEPIAPIYPSDLADFERSFAIEFDESHSFLCATDSPALDQSFAIQAAVEDSIHAFVRPSNPVGQALDYTLDESSSFVSVVEFSAFVQDGFVRPTNSLARALEDTFGEEESEESRCFVRPGNPVGAWCSFYSDMSSVPALEFSASDHSDSDMDSDDENDNKYIQLNDQDSHYGQPLSTTRSPFTILASNPVAAIPIRPTSAVPVESSPVKNVNNSANGIRKVVQWVRERCVGQ</sequence>
<dbReference type="EMBL" id="KL197733">
    <property type="protein sequence ID" value="KDQ53605.1"/>
    <property type="molecule type" value="Genomic_DNA"/>
</dbReference>
<evidence type="ECO:0000313" key="1">
    <source>
        <dbReference type="EMBL" id="KDQ53605.1"/>
    </source>
</evidence>
<organism evidence="1 2">
    <name type="scientific">Jaapia argillacea MUCL 33604</name>
    <dbReference type="NCBI Taxonomy" id="933084"/>
    <lineage>
        <taxon>Eukaryota</taxon>
        <taxon>Fungi</taxon>
        <taxon>Dikarya</taxon>
        <taxon>Basidiomycota</taxon>
        <taxon>Agaricomycotina</taxon>
        <taxon>Agaricomycetes</taxon>
        <taxon>Agaricomycetidae</taxon>
        <taxon>Jaapiales</taxon>
        <taxon>Jaapiaceae</taxon>
        <taxon>Jaapia</taxon>
    </lineage>
</organism>
<gene>
    <name evidence="1" type="ORF">JAAARDRAFT_197405</name>
</gene>
<dbReference type="HOGENOM" id="CLU_885848_0_0_1"/>
<proteinExistence type="predicted"/>